<comment type="caution">
    <text evidence="2">The sequence shown here is derived from an EMBL/GenBank/DDBJ whole genome shotgun (WGS) entry which is preliminary data.</text>
</comment>
<dbReference type="CDD" id="cd03024">
    <property type="entry name" value="DsbA_FrnE"/>
    <property type="match status" value="1"/>
</dbReference>
<dbReference type="Gene3D" id="3.40.30.10">
    <property type="entry name" value="Glutaredoxin"/>
    <property type="match status" value="1"/>
</dbReference>
<evidence type="ECO:0000313" key="2">
    <source>
        <dbReference type="EMBL" id="RKN09293.1"/>
    </source>
</evidence>
<dbReference type="Pfam" id="PF01323">
    <property type="entry name" value="DSBA"/>
    <property type="match status" value="1"/>
</dbReference>
<dbReference type="Proteomes" id="UP000268652">
    <property type="component" value="Unassembled WGS sequence"/>
</dbReference>
<feature type="domain" description="DSBA-like thioredoxin" evidence="1">
    <location>
        <begin position="17"/>
        <end position="219"/>
    </location>
</feature>
<sequence length="232" mass="25404">MMVLRTREKNWSRAMRVEIWSDVVCPWCGLGQHRLNEALRRFEHADQVTVVHRSFQLDPTAPIGESRPAAETVAAKTGGSLEQARAMMTRVEDLARADGLTPYIVADNRTGSTALTHEFLAHATDRGRHDEAWDAVFAAHFGRAESVFTVDALVALGEGLGLAPAETRQVLTDRRHRERVAREGARATRLGATGVPFTVIDDRFGVAGAQDVDTLLEVLRRAVSPAGSDRVG</sequence>
<dbReference type="EMBL" id="RBDY01000008">
    <property type="protein sequence ID" value="RKN23109.1"/>
    <property type="molecule type" value="Genomic_DNA"/>
</dbReference>
<keyword evidence="4" id="KW-1185">Reference proteome</keyword>
<dbReference type="EMBL" id="RBDX01000008">
    <property type="protein sequence ID" value="RKN09293.1"/>
    <property type="molecule type" value="Genomic_DNA"/>
</dbReference>
<dbReference type="Proteomes" id="UP000275024">
    <property type="component" value="Unassembled WGS sequence"/>
</dbReference>
<dbReference type="InterPro" id="IPR001853">
    <property type="entry name" value="DSBA-like_thioredoxin_dom"/>
</dbReference>
<evidence type="ECO:0000313" key="3">
    <source>
        <dbReference type="EMBL" id="RKN23109.1"/>
    </source>
</evidence>
<dbReference type="OrthoDB" id="9799122at2"/>
<name>A0A3A9WAA7_9ACTN</name>
<proteinExistence type="predicted"/>
<protein>
    <submittedName>
        <fullName evidence="2">DsbA family oxidoreductase</fullName>
    </submittedName>
</protein>
<accession>A0A3A9WAA7</accession>
<dbReference type="GO" id="GO:0016491">
    <property type="term" value="F:oxidoreductase activity"/>
    <property type="evidence" value="ECO:0007669"/>
    <property type="project" value="InterPro"/>
</dbReference>
<dbReference type="AlphaFoldDB" id="A0A3A9WAA7"/>
<organism evidence="2 5">
    <name type="scientific">Streptomyces radicis</name>
    <dbReference type="NCBI Taxonomy" id="1750517"/>
    <lineage>
        <taxon>Bacteria</taxon>
        <taxon>Bacillati</taxon>
        <taxon>Actinomycetota</taxon>
        <taxon>Actinomycetes</taxon>
        <taxon>Kitasatosporales</taxon>
        <taxon>Streptomycetaceae</taxon>
        <taxon>Streptomyces</taxon>
    </lineage>
</organism>
<evidence type="ECO:0000313" key="5">
    <source>
        <dbReference type="Proteomes" id="UP000275024"/>
    </source>
</evidence>
<dbReference type="SUPFAM" id="SSF52833">
    <property type="entry name" value="Thioredoxin-like"/>
    <property type="match status" value="1"/>
</dbReference>
<gene>
    <name evidence="3" type="ORF">D7318_13955</name>
    <name evidence="2" type="ORF">D7319_12570</name>
</gene>
<evidence type="ECO:0000313" key="4">
    <source>
        <dbReference type="Proteomes" id="UP000268652"/>
    </source>
</evidence>
<dbReference type="InterPro" id="IPR036249">
    <property type="entry name" value="Thioredoxin-like_sf"/>
</dbReference>
<evidence type="ECO:0000259" key="1">
    <source>
        <dbReference type="Pfam" id="PF01323"/>
    </source>
</evidence>
<dbReference type="PANTHER" id="PTHR13887:SF41">
    <property type="entry name" value="THIOREDOXIN SUPERFAMILY PROTEIN"/>
    <property type="match status" value="1"/>
</dbReference>
<reference evidence="4 5" key="1">
    <citation type="submission" date="2018-09" db="EMBL/GenBank/DDBJ databases">
        <title>Streptomyces sp. nov. DS1-2, an endophytic actinomycete isolated from roots of Dendrobium scabrilingue.</title>
        <authorList>
            <person name="Kuncharoen N."/>
            <person name="Kudo T."/>
            <person name="Ohkuma M."/>
            <person name="Yuki M."/>
            <person name="Tanasupawat S."/>
        </authorList>
    </citation>
    <scope>NUCLEOTIDE SEQUENCE [LARGE SCALE GENOMIC DNA]</scope>
    <source>
        <strain evidence="2 5">AZ1-7</strain>
        <strain evidence="3 4">DS1-2</strain>
    </source>
</reference>
<dbReference type="PANTHER" id="PTHR13887">
    <property type="entry name" value="GLUTATHIONE S-TRANSFERASE KAPPA"/>
    <property type="match status" value="1"/>
</dbReference>